<reference evidence="1" key="1">
    <citation type="submission" date="2020-08" db="EMBL/GenBank/DDBJ databases">
        <title>Genome sequencing and assembly of the red palm weevil Rhynchophorus ferrugineus.</title>
        <authorList>
            <person name="Dias G.B."/>
            <person name="Bergman C.M."/>
            <person name="Manee M."/>
        </authorList>
    </citation>
    <scope>NUCLEOTIDE SEQUENCE</scope>
    <source>
        <strain evidence="1">AA-2017</strain>
        <tissue evidence="1">Whole larva</tissue>
    </source>
</reference>
<gene>
    <name evidence="1" type="ORF">GWI33_021174</name>
</gene>
<proteinExistence type="predicted"/>
<comment type="caution">
    <text evidence="1">The sequence shown here is derived from an EMBL/GenBank/DDBJ whole genome shotgun (WGS) entry which is preliminary data.</text>
</comment>
<organism evidence="1 2">
    <name type="scientific">Rhynchophorus ferrugineus</name>
    <name type="common">Red palm weevil</name>
    <name type="synonym">Curculio ferrugineus</name>
    <dbReference type="NCBI Taxonomy" id="354439"/>
    <lineage>
        <taxon>Eukaryota</taxon>
        <taxon>Metazoa</taxon>
        <taxon>Ecdysozoa</taxon>
        <taxon>Arthropoda</taxon>
        <taxon>Hexapoda</taxon>
        <taxon>Insecta</taxon>
        <taxon>Pterygota</taxon>
        <taxon>Neoptera</taxon>
        <taxon>Endopterygota</taxon>
        <taxon>Coleoptera</taxon>
        <taxon>Polyphaga</taxon>
        <taxon>Cucujiformia</taxon>
        <taxon>Curculionidae</taxon>
        <taxon>Dryophthorinae</taxon>
        <taxon>Rhynchophorus</taxon>
    </lineage>
</organism>
<dbReference type="Proteomes" id="UP000625711">
    <property type="component" value="Unassembled WGS sequence"/>
</dbReference>
<protein>
    <submittedName>
        <fullName evidence="1">Uncharacterized protein</fullName>
    </submittedName>
</protein>
<sequence>MNQALAPYFPERSLEAIKSLRKKAEHQKLLSDIITDIKNAHNKAEPLLSLEISQSDVVTEGEEKSSENQELKFHTYIHSLPDIDIVGIK</sequence>
<feature type="non-terminal residue" evidence="1">
    <location>
        <position position="89"/>
    </location>
</feature>
<name>A0A834LZV0_RHYFE</name>
<accession>A0A834LZV0</accession>
<evidence type="ECO:0000313" key="1">
    <source>
        <dbReference type="EMBL" id="KAF7265408.1"/>
    </source>
</evidence>
<evidence type="ECO:0000313" key="2">
    <source>
        <dbReference type="Proteomes" id="UP000625711"/>
    </source>
</evidence>
<dbReference type="EMBL" id="JAACXV010014620">
    <property type="protein sequence ID" value="KAF7265408.1"/>
    <property type="molecule type" value="Genomic_DNA"/>
</dbReference>
<keyword evidence="2" id="KW-1185">Reference proteome</keyword>
<dbReference type="AlphaFoldDB" id="A0A834LZV0"/>